<dbReference type="InterPro" id="IPR050007">
    <property type="entry name" value="OtnK"/>
</dbReference>
<evidence type="ECO:0000259" key="13">
    <source>
        <dbReference type="Pfam" id="PF07005"/>
    </source>
</evidence>
<evidence type="ECO:0000313" key="15">
    <source>
        <dbReference type="EMBL" id="MDT0378221.1"/>
    </source>
</evidence>
<dbReference type="Pfam" id="PF17042">
    <property type="entry name" value="NBD_C"/>
    <property type="match status" value="1"/>
</dbReference>
<evidence type="ECO:0000256" key="2">
    <source>
        <dbReference type="ARBA" id="ARBA00022679"/>
    </source>
</evidence>
<dbReference type="Gene3D" id="3.40.980.20">
    <property type="entry name" value="Four-carbon acid sugar kinase, nucleotide binding domain"/>
    <property type="match status" value="1"/>
</dbReference>
<dbReference type="InterPro" id="IPR031475">
    <property type="entry name" value="NBD_C"/>
</dbReference>
<keyword evidence="2 15" id="KW-0808">Transferase</keyword>
<feature type="domain" description="Four-carbon acid sugar kinase nucleotide binding" evidence="14">
    <location>
        <begin position="262"/>
        <end position="424"/>
    </location>
</feature>
<comment type="caution">
    <text evidence="15">The sequence shown here is derived from an EMBL/GenBank/DDBJ whole genome shotgun (WGS) entry which is preliminary data.</text>
</comment>
<dbReference type="Pfam" id="PF07005">
    <property type="entry name" value="SBD_N"/>
    <property type="match status" value="1"/>
</dbReference>
<dbReference type="Gene3D" id="3.40.50.10840">
    <property type="entry name" value="Putative sugar-binding, N-terminal domain"/>
    <property type="match status" value="1"/>
</dbReference>
<dbReference type="EC" id="2.7.1.217" evidence="10"/>
<protein>
    <recommendedName>
        <fullName evidence="11">3-oxo-tetronate kinase</fullName>
        <ecNumber evidence="10">2.7.1.217</ecNumber>
    </recommendedName>
    <alternativeName>
        <fullName evidence="12">3-dehydrotetronate 4-kinase</fullName>
    </alternativeName>
</protein>
<comment type="catalytic activity">
    <reaction evidence="8">
        <text>3-dehydro-D-erythronate + ATP = 3-dehydro-4-O-phospho-D-erythronate + ADP + H(+)</text>
        <dbReference type="Rhea" id="RHEA:52556"/>
        <dbReference type="ChEBI" id="CHEBI:15378"/>
        <dbReference type="ChEBI" id="CHEBI:30616"/>
        <dbReference type="ChEBI" id="CHEBI:57958"/>
        <dbReference type="ChEBI" id="CHEBI:136593"/>
        <dbReference type="ChEBI" id="CHEBI:456216"/>
        <dbReference type="EC" id="2.7.1.217"/>
    </reaction>
</comment>
<evidence type="ECO:0000256" key="12">
    <source>
        <dbReference type="ARBA" id="ARBA00041377"/>
    </source>
</evidence>
<evidence type="ECO:0000256" key="5">
    <source>
        <dbReference type="ARBA" id="ARBA00022840"/>
    </source>
</evidence>
<evidence type="ECO:0000259" key="14">
    <source>
        <dbReference type="Pfam" id="PF17042"/>
    </source>
</evidence>
<dbReference type="InterPro" id="IPR037051">
    <property type="entry name" value="4-carb_acid_sugar_kinase_N_sf"/>
</dbReference>
<keyword evidence="4 15" id="KW-0418">Kinase</keyword>
<evidence type="ECO:0000256" key="1">
    <source>
        <dbReference type="ARBA" id="ARBA00005715"/>
    </source>
</evidence>
<sequence>MTVPAGEVPQWGCIADDFTGACDLAGNLVRAGHRTALTVGLPTPAALSEAGGPDAVVVALKTRTAPPAQAVDAALAAYRRLAELGCSRFWFKYCSTFDSTPAGNIGPVTDALLDATGAPWTIACPAFPDNGRTVYQGHLFVGDRLLSESGMRHHPLTPMTDPDLVRVLGAQTRHPVGLLPHTVLRSGDAAVRDRLHVLTAAGAGIVVTDVLGNDDFPPLLRATAGLPLLTGGSGLALALPPPAHRRGGPPADRIEVADGPGAVLAGSVSDATLGQTAQARRTLPHRKLAAADLLADPDRTVADALAWARSHLGPRPVLLHSADDRDEVRHAQRRFGAAEVAAAVERGLAACARGLLDAGVGRLVVAGGETSGAVLTALGVDGLRIGPAIAPGVPWTAATYRGRTGPRTVNLALKSGNFGAEDLFTTAENAL</sequence>
<dbReference type="SUPFAM" id="SSF142764">
    <property type="entry name" value="YgbK-like"/>
    <property type="match status" value="1"/>
</dbReference>
<keyword evidence="6" id="KW-0119">Carbohydrate metabolism</keyword>
<dbReference type="Proteomes" id="UP001183414">
    <property type="component" value="Unassembled WGS sequence"/>
</dbReference>
<evidence type="ECO:0000256" key="8">
    <source>
        <dbReference type="ARBA" id="ARBA00036346"/>
    </source>
</evidence>
<keyword evidence="3" id="KW-0547">Nucleotide-binding</keyword>
<evidence type="ECO:0000256" key="6">
    <source>
        <dbReference type="ARBA" id="ARBA00023277"/>
    </source>
</evidence>
<feature type="domain" description="Four-carbon acid sugar kinase N-terminal" evidence="13">
    <location>
        <begin position="12"/>
        <end position="239"/>
    </location>
</feature>
<evidence type="ECO:0000256" key="7">
    <source>
        <dbReference type="ARBA" id="ARBA00035898"/>
    </source>
</evidence>
<organism evidence="15 16">
    <name type="scientific">Streptomyces hazeniae</name>
    <dbReference type="NCBI Taxonomy" id="3075538"/>
    <lineage>
        <taxon>Bacteria</taxon>
        <taxon>Bacillati</taxon>
        <taxon>Actinomycetota</taxon>
        <taxon>Actinomycetes</taxon>
        <taxon>Kitasatosporales</taxon>
        <taxon>Streptomycetaceae</taxon>
        <taxon>Streptomyces</taxon>
    </lineage>
</organism>
<evidence type="ECO:0000256" key="11">
    <source>
        <dbReference type="ARBA" id="ARBA00039461"/>
    </source>
</evidence>
<dbReference type="NCBIfam" id="NF043035">
    <property type="entry name" value="OxoTetrKin"/>
    <property type="match status" value="1"/>
</dbReference>
<proteinExistence type="inferred from homology"/>
<gene>
    <name evidence="15" type="ORF">RM572_05440</name>
</gene>
<evidence type="ECO:0000313" key="16">
    <source>
        <dbReference type="Proteomes" id="UP001183414"/>
    </source>
</evidence>
<dbReference type="GO" id="GO:0016301">
    <property type="term" value="F:kinase activity"/>
    <property type="evidence" value="ECO:0007669"/>
    <property type="project" value="UniProtKB-KW"/>
</dbReference>
<dbReference type="EMBL" id="JAVREQ010000003">
    <property type="protein sequence ID" value="MDT0378221.1"/>
    <property type="molecule type" value="Genomic_DNA"/>
</dbReference>
<keyword evidence="16" id="KW-1185">Reference proteome</keyword>
<evidence type="ECO:0000256" key="10">
    <source>
        <dbReference type="ARBA" id="ARBA00039095"/>
    </source>
</evidence>
<comment type="catalytic activity">
    <reaction evidence="7">
        <text>3-dehydro-L-erythronate + ATP = 3-dehydro-4-O-phospho-L-erythronate + ADP + H(+)</text>
        <dbReference type="Rhea" id="RHEA:52552"/>
        <dbReference type="ChEBI" id="CHEBI:15378"/>
        <dbReference type="ChEBI" id="CHEBI:30616"/>
        <dbReference type="ChEBI" id="CHEBI:136592"/>
        <dbReference type="ChEBI" id="CHEBI:136670"/>
        <dbReference type="ChEBI" id="CHEBI:456216"/>
        <dbReference type="EC" id="2.7.1.217"/>
    </reaction>
</comment>
<evidence type="ECO:0000256" key="3">
    <source>
        <dbReference type="ARBA" id="ARBA00022741"/>
    </source>
</evidence>
<comment type="similarity">
    <text evidence="1">Belongs to the four-carbon acid sugar kinase family.</text>
</comment>
<accession>A0ABU2NMM0</accession>
<reference evidence="16" key="1">
    <citation type="submission" date="2023-07" db="EMBL/GenBank/DDBJ databases">
        <title>30 novel species of actinomycetes from the DSMZ collection.</title>
        <authorList>
            <person name="Nouioui I."/>
        </authorList>
    </citation>
    <scope>NUCLEOTIDE SEQUENCE [LARGE SCALE GENOMIC DNA]</scope>
    <source>
        <strain evidence="16">DSM 42041</strain>
    </source>
</reference>
<evidence type="ECO:0000256" key="9">
    <source>
        <dbReference type="ARBA" id="ARBA00037335"/>
    </source>
</evidence>
<dbReference type="RefSeq" id="WP_311672127.1">
    <property type="nucleotide sequence ID" value="NZ_JAVREQ010000003.1"/>
</dbReference>
<evidence type="ECO:0000256" key="4">
    <source>
        <dbReference type="ARBA" id="ARBA00022777"/>
    </source>
</evidence>
<keyword evidence="5" id="KW-0067">ATP-binding</keyword>
<dbReference type="InterPro" id="IPR042213">
    <property type="entry name" value="NBD_C_sf"/>
</dbReference>
<name>A0ABU2NMM0_9ACTN</name>
<comment type="function">
    <text evidence="9">Catalyzes the ATP-dependent phosphorylation of 3-oxo-tetronate to 3-oxo-tetronate 4-phosphate.</text>
</comment>
<dbReference type="InterPro" id="IPR010737">
    <property type="entry name" value="4-carb_acid_sugar_kinase_N"/>
</dbReference>